<comment type="caution">
    <text evidence="2">The sequence shown here is derived from an EMBL/GenBank/DDBJ whole genome shotgun (WGS) entry which is preliminary data.</text>
</comment>
<dbReference type="Proteomes" id="UP000612282">
    <property type="component" value="Unassembled WGS sequence"/>
</dbReference>
<gene>
    <name evidence="2" type="ORF">Aco03nite_056570</name>
</gene>
<evidence type="ECO:0000313" key="3">
    <source>
        <dbReference type="Proteomes" id="UP000612282"/>
    </source>
</evidence>
<keyword evidence="3" id="KW-1185">Reference proteome</keyword>
<feature type="transmembrane region" description="Helical" evidence="1">
    <location>
        <begin position="80"/>
        <end position="99"/>
    </location>
</feature>
<keyword evidence="1" id="KW-0472">Membrane</keyword>
<feature type="transmembrane region" description="Helical" evidence="1">
    <location>
        <begin position="32"/>
        <end position="50"/>
    </location>
</feature>
<reference evidence="2 3" key="1">
    <citation type="submission" date="2021-01" db="EMBL/GenBank/DDBJ databases">
        <title>Whole genome shotgun sequence of Actinoplanes couchii NBRC 106145.</title>
        <authorList>
            <person name="Komaki H."/>
            <person name="Tamura T."/>
        </authorList>
    </citation>
    <scope>NUCLEOTIDE SEQUENCE [LARGE SCALE GENOMIC DNA]</scope>
    <source>
        <strain evidence="2 3">NBRC 106145</strain>
    </source>
</reference>
<keyword evidence="1" id="KW-1133">Transmembrane helix</keyword>
<dbReference type="EMBL" id="BOMG01000070">
    <property type="protein sequence ID" value="GID57253.1"/>
    <property type="molecule type" value="Genomic_DNA"/>
</dbReference>
<sequence>MINQGRVLEPGGTGNGSATGGRVRASRYGGSGRAVGVFAGLVLLAGFVIFDSSHLMSNNCFDDTGQIVCPISGPDWARPLPGVVTLVGLLVGLAGLAVGRPVRTGALIAAFVLVAGALIGARLIG</sequence>
<dbReference type="RefSeq" id="WP_203799793.1">
    <property type="nucleotide sequence ID" value="NZ_BAAAQE010000092.1"/>
</dbReference>
<organism evidence="2 3">
    <name type="scientific">Actinoplanes couchii</name>
    <dbReference type="NCBI Taxonomy" id="403638"/>
    <lineage>
        <taxon>Bacteria</taxon>
        <taxon>Bacillati</taxon>
        <taxon>Actinomycetota</taxon>
        <taxon>Actinomycetes</taxon>
        <taxon>Micromonosporales</taxon>
        <taxon>Micromonosporaceae</taxon>
        <taxon>Actinoplanes</taxon>
    </lineage>
</organism>
<evidence type="ECO:0008006" key="4">
    <source>
        <dbReference type="Google" id="ProtNLM"/>
    </source>
</evidence>
<evidence type="ECO:0000313" key="2">
    <source>
        <dbReference type="EMBL" id="GID57253.1"/>
    </source>
</evidence>
<proteinExistence type="predicted"/>
<accession>A0ABQ3XFH0</accession>
<keyword evidence="1" id="KW-0812">Transmembrane</keyword>
<evidence type="ECO:0000256" key="1">
    <source>
        <dbReference type="SAM" id="Phobius"/>
    </source>
</evidence>
<feature type="transmembrane region" description="Helical" evidence="1">
    <location>
        <begin position="106"/>
        <end position="124"/>
    </location>
</feature>
<protein>
    <recommendedName>
        <fullName evidence="4">Integral membrane protein</fullName>
    </recommendedName>
</protein>
<name>A0ABQ3XFH0_9ACTN</name>